<accession>A0ACB7YQD4</accession>
<sequence>MIIAVMLMNVTVEVLHNLLGIKFVASFIYGANSKDDRNQLWNSQSTSSMAVASQVSCILLGDFNIVRNASEKWVGLGIDALGVQSFNTCIDSLEVEDVTYEGCFHKA</sequence>
<comment type="caution">
    <text evidence="1">The sequence shown here is derived from an EMBL/GenBank/DDBJ whole genome shotgun (WGS) entry which is preliminary data.</text>
</comment>
<evidence type="ECO:0000313" key="1">
    <source>
        <dbReference type="EMBL" id="KAH7855730.1"/>
    </source>
</evidence>
<gene>
    <name evidence="1" type="ORF">Vadar_028212</name>
</gene>
<organism evidence="1 2">
    <name type="scientific">Vaccinium darrowii</name>
    <dbReference type="NCBI Taxonomy" id="229202"/>
    <lineage>
        <taxon>Eukaryota</taxon>
        <taxon>Viridiplantae</taxon>
        <taxon>Streptophyta</taxon>
        <taxon>Embryophyta</taxon>
        <taxon>Tracheophyta</taxon>
        <taxon>Spermatophyta</taxon>
        <taxon>Magnoliopsida</taxon>
        <taxon>eudicotyledons</taxon>
        <taxon>Gunneridae</taxon>
        <taxon>Pentapetalae</taxon>
        <taxon>asterids</taxon>
        <taxon>Ericales</taxon>
        <taxon>Ericaceae</taxon>
        <taxon>Vaccinioideae</taxon>
        <taxon>Vaccinieae</taxon>
        <taxon>Vaccinium</taxon>
    </lineage>
</organism>
<proteinExistence type="predicted"/>
<reference evidence="1 2" key="1">
    <citation type="journal article" date="2021" name="Hortic Res">
        <title>High-quality reference genome and annotation aids understanding of berry development for evergreen blueberry (Vaccinium darrowii).</title>
        <authorList>
            <person name="Yu J."/>
            <person name="Hulse-Kemp A.M."/>
            <person name="Babiker E."/>
            <person name="Staton M."/>
        </authorList>
    </citation>
    <scope>NUCLEOTIDE SEQUENCE [LARGE SCALE GENOMIC DNA]</scope>
    <source>
        <strain evidence="2">cv. NJ 8807/NJ 8810</strain>
        <tissue evidence="1">Young leaf</tissue>
    </source>
</reference>
<name>A0ACB7YQD4_9ERIC</name>
<dbReference type="EMBL" id="CM037161">
    <property type="protein sequence ID" value="KAH7855730.1"/>
    <property type="molecule type" value="Genomic_DNA"/>
</dbReference>
<protein>
    <submittedName>
        <fullName evidence="1">Uncharacterized protein</fullName>
    </submittedName>
</protein>
<evidence type="ECO:0000313" key="2">
    <source>
        <dbReference type="Proteomes" id="UP000828048"/>
    </source>
</evidence>
<dbReference type="Proteomes" id="UP000828048">
    <property type="component" value="Chromosome 11"/>
</dbReference>
<keyword evidence="2" id="KW-1185">Reference proteome</keyword>